<dbReference type="PROSITE" id="PS00135">
    <property type="entry name" value="TRYPSIN_SER"/>
    <property type="match status" value="1"/>
</dbReference>
<dbReference type="PANTHER" id="PTHR24264">
    <property type="entry name" value="TRYPSIN-RELATED"/>
    <property type="match status" value="1"/>
</dbReference>
<dbReference type="CDD" id="cd00190">
    <property type="entry name" value="Tryp_SPc"/>
    <property type="match status" value="1"/>
</dbReference>
<organism evidence="10 11">
    <name type="scientific">Artemia franciscana</name>
    <name type="common">Brine shrimp</name>
    <name type="synonym">Artemia sanfranciscana</name>
    <dbReference type="NCBI Taxonomy" id="6661"/>
    <lineage>
        <taxon>Eukaryota</taxon>
        <taxon>Metazoa</taxon>
        <taxon>Ecdysozoa</taxon>
        <taxon>Arthropoda</taxon>
        <taxon>Crustacea</taxon>
        <taxon>Branchiopoda</taxon>
        <taxon>Anostraca</taxon>
        <taxon>Artemiidae</taxon>
        <taxon>Artemia</taxon>
    </lineage>
</organism>
<dbReference type="Gene3D" id="2.40.10.10">
    <property type="entry name" value="Trypsin-like serine proteases"/>
    <property type="match status" value="1"/>
</dbReference>
<evidence type="ECO:0000313" key="11">
    <source>
        <dbReference type="Proteomes" id="UP001187531"/>
    </source>
</evidence>
<dbReference type="InterPro" id="IPR001314">
    <property type="entry name" value="Peptidase_S1A"/>
</dbReference>
<feature type="chain" id="PRO_5041721529" description="Peptidase S1 domain-containing protein" evidence="8">
    <location>
        <begin position="19"/>
        <end position="276"/>
    </location>
</feature>
<dbReference type="PANTHER" id="PTHR24264:SF83">
    <property type="entry name" value="COMPLEMENT FACTOR I"/>
    <property type="match status" value="1"/>
</dbReference>
<keyword evidence="7" id="KW-1015">Disulfide bond</keyword>
<dbReference type="GO" id="GO:0006508">
    <property type="term" value="P:proteolysis"/>
    <property type="evidence" value="ECO:0007669"/>
    <property type="project" value="UniProtKB-KW"/>
</dbReference>
<keyword evidence="4" id="KW-0378">Hydrolase</keyword>
<evidence type="ECO:0000256" key="2">
    <source>
        <dbReference type="ARBA" id="ARBA00022670"/>
    </source>
</evidence>
<dbReference type="GO" id="GO:0004252">
    <property type="term" value="F:serine-type endopeptidase activity"/>
    <property type="evidence" value="ECO:0007669"/>
    <property type="project" value="InterPro"/>
</dbReference>
<evidence type="ECO:0000313" key="10">
    <source>
        <dbReference type="EMBL" id="KAK2706279.1"/>
    </source>
</evidence>
<dbReference type="GO" id="GO:0005615">
    <property type="term" value="C:extracellular space"/>
    <property type="evidence" value="ECO:0007669"/>
    <property type="project" value="TreeGrafter"/>
</dbReference>
<dbReference type="PRINTS" id="PR00722">
    <property type="entry name" value="CHYMOTRYPSIN"/>
</dbReference>
<feature type="domain" description="Peptidase S1" evidence="9">
    <location>
        <begin position="27"/>
        <end position="260"/>
    </location>
</feature>
<dbReference type="InterPro" id="IPR001254">
    <property type="entry name" value="Trypsin_dom"/>
</dbReference>
<dbReference type="InterPro" id="IPR009003">
    <property type="entry name" value="Peptidase_S1_PA"/>
</dbReference>
<evidence type="ECO:0000256" key="4">
    <source>
        <dbReference type="ARBA" id="ARBA00022801"/>
    </source>
</evidence>
<evidence type="ECO:0000259" key="9">
    <source>
        <dbReference type="PROSITE" id="PS50240"/>
    </source>
</evidence>
<accession>A0AA88H9P9</accession>
<reference evidence="10" key="1">
    <citation type="submission" date="2023-07" db="EMBL/GenBank/DDBJ databases">
        <title>Chromosome-level genome assembly of Artemia franciscana.</title>
        <authorList>
            <person name="Jo E."/>
        </authorList>
    </citation>
    <scope>NUCLEOTIDE SEQUENCE</scope>
    <source>
        <tissue evidence="10">Whole body</tissue>
    </source>
</reference>
<dbReference type="InterPro" id="IPR043504">
    <property type="entry name" value="Peptidase_S1_PA_chymotrypsin"/>
</dbReference>
<name>A0AA88H9P9_ARTSF</name>
<protein>
    <recommendedName>
        <fullName evidence="9">Peptidase S1 domain-containing protein</fullName>
    </recommendedName>
</protein>
<keyword evidence="6" id="KW-0865">Zymogen</keyword>
<dbReference type="SUPFAM" id="SSF50494">
    <property type="entry name" value="Trypsin-like serine proteases"/>
    <property type="match status" value="1"/>
</dbReference>
<gene>
    <name evidence="10" type="ORF">QYM36_016347</name>
</gene>
<evidence type="ECO:0000256" key="8">
    <source>
        <dbReference type="SAM" id="SignalP"/>
    </source>
</evidence>
<evidence type="ECO:0000256" key="5">
    <source>
        <dbReference type="ARBA" id="ARBA00022825"/>
    </source>
</evidence>
<evidence type="ECO:0000256" key="1">
    <source>
        <dbReference type="ARBA" id="ARBA00007664"/>
    </source>
</evidence>
<dbReference type="PROSITE" id="PS50240">
    <property type="entry name" value="TRYPSIN_DOM"/>
    <property type="match status" value="1"/>
</dbReference>
<dbReference type="EMBL" id="JAVRJZ010000020">
    <property type="protein sequence ID" value="KAK2706279.1"/>
    <property type="molecule type" value="Genomic_DNA"/>
</dbReference>
<keyword evidence="2" id="KW-0645">Protease</keyword>
<dbReference type="Pfam" id="PF00089">
    <property type="entry name" value="Trypsin"/>
    <property type="match status" value="1"/>
</dbReference>
<evidence type="ECO:0000256" key="7">
    <source>
        <dbReference type="ARBA" id="ARBA00023157"/>
    </source>
</evidence>
<proteinExistence type="inferred from homology"/>
<comment type="similarity">
    <text evidence="1">Belongs to the peptidase S1 family.</text>
</comment>
<evidence type="ECO:0000256" key="6">
    <source>
        <dbReference type="ARBA" id="ARBA00023145"/>
    </source>
</evidence>
<feature type="signal peptide" evidence="8">
    <location>
        <begin position="1"/>
        <end position="18"/>
    </location>
</feature>
<dbReference type="AlphaFoldDB" id="A0AA88H9P9"/>
<dbReference type="InterPro" id="IPR033116">
    <property type="entry name" value="TRYPSIN_SER"/>
</dbReference>
<keyword evidence="3 8" id="KW-0732">Signal</keyword>
<evidence type="ECO:0000256" key="3">
    <source>
        <dbReference type="ARBA" id="ARBA00022729"/>
    </source>
</evidence>
<sequence length="276" mass="30228">MLILYLIFLFFSDLFVQCAYHDTDEKIVGGEVANRGEHPFMVSLQKISQKGMRSHFCGGALIEPGYVATAAHCVMRTTAGAVRVLAGLHDLSKKEFYTQERAVAEITIHPNYSFKKLSHDMAIIKLAAPFLLGKVNTVELPESCSKREDDQNCTVFGWGATSESGRVVKELQKVKVPLFDKKSCSTAYSTLNYTLDDTMLCAGTKEGGKDSCQGDSGGPLVCGKVLTGVVSWGYGCARAGYPGIYAKVCKFVKWIKSITHSNELELLIGSQIIFNQ</sequence>
<keyword evidence="11" id="KW-1185">Reference proteome</keyword>
<dbReference type="Proteomes" id="UP001187531">
    <property type="component" value="Unassembled WGS sequence"/>
</dbReference>
<keyword evidence="5" id="KW-0720">Serine protease</keyword>
<dbReference type="InterPro" id="IPR050127">
    <property type="entry name" value="Serine_Proteases_S1"/>
</dbReference>
<dbReference type="SMART" id="SM00020">
    <property type="entry name" value="Tryp_SPc"/>
    <property type="match status" value="1"/>
</dbReference>
<comment type="caution">
    <text evidence="10">The sequence shown here is derived from an EMBL/GenBank/DDBJ whole genome shotgun (WGS) entry which is preliminary data.</text>
</comment>
<dbReference type="FunFam" id="2.40.10.10:FF:000077">
    <property type="entry name" value="Predicted protein"/>
    <property type="match status" value="1"/>
</dbReference>